<proteinExistence type="predicted"/>
<evidence type="ECO:0000256" key="1">
    <source>
        <dbReference type="SAM" id="SignalP"/>
    </source>
</evidence>
<dbReference type="EMBL" id="JBHSPW010000004">
    <property type="protein sequence ID" value="MFC5893446.1"/>
    <property type="molecule type" value="Genomic_DNA"/>
</dbReference>
<sequence length="126" mass="13137">MRHPVRRSLALAAATVGLLAFGATAAHADSDDWLPTEQTPPVVWNAVAATDGDRVILPPSDGGCDAAPGETCRTYPEDPSGYSVVPQASTLSDDEGKLIPRIPAEDGFPPVRCTPDDGGRIVCMPV</sequence>
<feature type="chain" id="PRO_5045338702" description="Secreted protein" evidence="1">
    <location>
        <begin position="29"/>
        <end position="126"/>
    </location>
</feature>
<feature type="signal peptide" evidence="1">
    <location>
        <begin position="1"/>
        <end position="28"/>
    </location>
</feature>
<name>A0ABW1FG50_9ACTN</name>
<gene>
    <name evidence="2" type="ORF">ACFP3M_11525</name>
</gene>
<keyword evidence="3" id="KW-1185">Reference proteome</keyword>
<evidence type="ECO:0000313" key="2">
    <source>
        <dbReference type="EMBL" id="MFC5893446.1"/>
    </source>
</evidence>
<organism evidence="2 3">
    <name type="scientific">Streptomyces ramulosus</name>
    <dbReference type="NCBI Taxonomy" id="47762"/>
    <lineage>
        <taxon>Bacteria</taxon>
        <taxon>Bacillati</taxon>
        <taxon>Actinomycetota</taxon>
        <taxon>Actinomycetes</taxon>
        <taxon>Kitasatosporales</taxon>
        <taxon>Streptomycetaceae</taxon>
        <taxon>Streptomyces</taxon>
    </lineage>
</organism>
<dbReference type="Proteomes" id="UP001596241">
    <property type="component" value="Unassembled WGS sequence"/>
</dbReference>
<keyword evidence="1" id="KW-0732">Signal</keyword>
<evidence type="ECO:0000313" key="3">
    <source>
        <dbReference type="Proteomes" id="UP001596241"/>
    </source>
</evidence>
<accession>A0ABW1FG50</accession>
<evidence type="ECO:0008006" key="4">
    <source>
        <dbReference type="Google" id="ProtNLM"/>
    </source>
</evidence>
<dbReference type="RefSeq" id="WP_345079624.1">
    <property type="nucleotide sequence ID" value="NZ_BAAAWG010000004.1"/>
</dbReference>
<reference evidence="3" key="1">
    <citation type="journal article" date="2019" name="Int. J. Syst. Evol. Microbiol.">
        <title>The Global Catalogue of Microorganisms (GCM) 10K type strain sequencing project: providing services to taxonomists for standard genome sequencing and annotation.</title>
        <authorList>
            <consortium name="The Broad Institute Genomics Platform"/>
            <consortium name="The Broad Institute Genome Sequencing Center for Infectious Disease"/>
            <person name="Wu L."/>
            <person name="Ma J."/>
        </authorList>
    </citation>
    <scope>NUCLEOTIDE SEQUENCE [LARGE SCALE GENOMIC DNA]</scope>
    <source>
        <strain evidence="3">CGMCC 1.15809</strain>
    </source>
</reference>
<protein>
    <recommendedName>
        <fullName evidence="4">Secreted protein</fullName>
    </recommendedName>
</protein>
<comment type="caution">
    <text evidence="2">The sequence shown here is derived from an EMBL/GenBank/DDBJ whole genome shotgun (WGS) entry which is preliminary data.</text>
</comment>